<dbReference type="SUPFAM" id="SSF48537">
    <property type="entry name" value="Phospholipase C/P1 nuclease"/>
    <property type="match status" value="1"/>
</dbReference>
<dbReference type="EMBL" id="LAZR01044511">
    <property type="protein sequence ID" value="KKL04466.1"/>
    <property type="molecule type" value="Genomic_DNA"/>
</dbReference>
<organism evidence="1">
    <name type="scientific">marine sediment metagenome</name>
    <dbReference type="NCBI Taxonomy" id="412755"/>
    <lineage>
        <taxon>unclassified sequences</taxon>
        <taxon>metagenomes</taxon>
        <taxon>ecological metagenomes</taxon>
    </lineage>
</organism>
<comment type="caution">
    <text evidence="1">The sequence shown here is derived from an EMBL/GenBank/DDBJ whole genome shotgun (WGS) entry which is preliminary data.</text>
</comment>
<sequence>MKEITHKGLARLVGLHSSYTINSDNLQLLESSSVEPDEINREGLSKGMLETITTSIGWFTNHTAKAKEMAIQYLDKAFEAYNFGNQCWPSLLGWCFHFITDWATPYHSLKSMSRYISDSKNEKSNKESTNDDGFFLNFLKGVSGLLKFKMDHDTFEVICEERWLQNEPFIKAKLIKFKNNRMSFVDLEIFNEMMDELQVKYENLLLDVIIDCSDQEFALYMTDIAIVMDVACRIVLG</sequence>
<dbReference type="AlphaFoldDB" id="A0A0F9CFL7"/>
<accession>A0A0F9CFL7</accession>
<name>A0A0F9CFL7_9ZZZZ</name>
<protein>
    <recommendedName>
        <fullName evidence="2">Phospholipase C/D domain-containing protein</fullName>
    </recommendedName>
</protein>
<dbReference type="Gene3D" id="1.10.575.10">
    <property type="entry name" value="P1 Nuclease"/>
    <property type="match status" value="1"/>
</dbReference>
<dbReference type="InterPro" id="IPR008947">
    <property type="entry name" value="PLipase_C/P1_nuclease_dom_sf"/>
</dbReference>
<dbReference type="GO" id="GO:0016788">
    <property type="term" value="F:hydrolase activity, acting on ester bonds"/>
    <property type="evidence" value="ECO:0007669"/>
    <property type="project" value="InterPro"/>
</dbReference>
<reference evidence="1" key="1">
    <citation type="journal article" date="2015" name="Nature">
        <title>Complex archaea that bridge the gap between prokaryotes and eukaryotes.</title>
        <authorList>
            <person name="Spang A."/>
            <person name="Saw J.H."/>
            <person name="Jorgensen S.L."/>
            <person name="Zaremba-Niedzwiedzka K."/>
            <person name="Martijn J."/>
            <person name="Lind A.E."/>
            <person name="van Eijk R."/>
            <person name="Schleper C."/>
            <person name="Guy L."/>
            <person name="Ettema T.J."/>
        </authorList>
    </citation>
    <scope>NUCLEOTIDE SEQUENCE</scope>
</reference>
<proteinExistence type="predicted"/>
<evidence type="ECO:0000313" key="1">
    <source>
        <dbReference type="EMBL" id="KKL04466.1"/>
    </source>
</evidence>
<gene>
    <name evidence="1" type="ORF">LCGC14_2615780</name>
</gene>
<evidence type="ECO:0008006" key="2">
    <source>
        <dbReference type="Google" id="ProtNLM"/>
    </source>
</evidence>